<proteinExistence type="predicted"/>
<comment type="caution">
    <text evidence="1">The sequence shown here is derived from an EMBL/GenBank/DDBJ whole genome shotgun (WGS) entry which is preliminary data.</text>
</comment>
<dbReference type="AlphaFoldDB" id="A0A3D8VBD2"/>
<dbReference type="RefSeq" id="WP_115842647.1">
    <property type="nucleotide sequence ID" value="NZ_QTJR01000007.1"/>
</dbReference>
<protein>
    <submittedName>
        <fullName evidence="1">Uncharacterized protein</fullName>
    </submittedName>
</protein>
<gene>
    <name evidence="1" type="ORF">DX912_11420</name>
</gene>
<dbReference type="Pfam" id="PF22491">
    <property type="entry name" value="DUF6988"/>
    <property type="match status" value="1"/>
</dbReference>
<dbReference type="Proteomes" id="UP000256829">
    <property type="component" value="Unassembled WGS sequence"/>
</dbReference>
<organism evidence="1 2">
    <name type="scientific">Lysobacter soli</name>
    <dbReference type="NCBI Taxonomy" id="453783"/>
    <lineage>
        <taxon>Bacteria</taxon>
        <taxon>Pseudomonadati</taxon>
        <taxon>Pseudomonadota</taxon>
        <taxon>Gammaproteobacteria</taxon>
        <taxon>Lysobacterales</taxon>
        <taxon>Lysobacteraceae</taxon>
        <taxon>Lysobacter</taxon>
    </lineage>
</organism>
<evidence type="ECO:0000313" key="1">
    <source>
        <dbReference type="EMBL" id="RDY66726.1"/>
    </source>
</evidence>
<dbReference type="EMBL" id="QTJR01000007">
    <property type="protein sequence ID" value="RDY66726.1"/>
    <property type="molecule type" value="Genomic_DNA"/>
</dbReference>
<name>A0A3D8VBD2_9GAMM</name>
<dbReference type="InterPro" id="IPR054257">
    <property type="entry name" value="DUF6988"/>
</dbReference>
<reference evidence="1 2" key="1">
    <citation type="submission" date="2018-08" db="EMBL/GenBank/DDBJ databases">
        <title>Lysobacter soli KCTC 22011, whole genome shotgun sequence.</title>
        <authorList>
            <person name="Zhang X."/>
            <person name="Feng G."/>
            <person name="Zhu H."/>
        </authorList>
    </citation>
    <scope>NUCLEOTIDE SEQUENCE [LARGE SCALE GENOMIC DNA]</scope>
    <source>
        <strain evidence="1 2">KCTC 22011</strain>
    </source>
</reference>
<keyword evidence="2" id="KW-1185">Reference proteome</keyword>
<accession>A0A3D8VBD2</accession>
<sequence>MEMARAAELLGHLADVVDHPPHDDSERLLLSRTLAITSLHFAASVRNLCDAELPIGAAAVLRSQFEAVLRAIWVLYRANDGQIERLTSTLSMESQQATKNIPQVAEMLEMLEKIPQLANLIVALREFKDSSWMPLNSFVHSGIHAVHWTRFEPPQALVEQMFRSSNGLAVLACQHLAILTGRLGLQNEVIAACAAYSSCLPHRR</sequence>
<evidence type="ECO:0000313" key="2">
    <source>
        <dbReference type="Proteomes" id="UP000256829"/>
    </source>
</evidence>